<evidence type="ECO:0000256" key="1">
    <source>
        <dbReference type="ARBA" id="ARBA00004141"/>
    </source>
</evidence>
<keyword evidence="3 5" id="KW-1133">Transmembrane helix</keyword>
<proteinExistence type="predicted"/>
<comment type="subcellular location">
    <subcellularLocation>
        <location evidence="1">Membrane</location>
        <topology evidence="1">Multi-pass membrane protein</topology>
    </subcellularLocation>
</comment>
<feature type="transmembrane region" description="Helical" evidence="5">
    <location>
        <begin position="42"/>
        <end position="65"/>
    </location>
</feature>
<evidence type="ECO:0000313" key="7">
    <source>
        <dbReference type="Proteomes" id="UP001244341"/>
    </source>
</evidence>
<evidence type="ECO:0000256" key="2">
    <source>
        <dbReference type="ARBA" id="ARBA00022692"/>
    </source>
</evidence>
<dbReference type="PANTHER" id="PTHR31419:SF1">
    <property type="entry name" value="PROTEIN PIN-LIKES 6"/>
    <property type="match status" value="1"/>
</dbReference>
<accession>A0ABY8TLT9</accession>
<evidence type="ECO:0008006" key="8">
    <source>
        <dbReference type="Google" id="ProtNLM"/>
    </source>
</evidence>
<organism evidence="6 7">
    <name type="scientific">Tetradesmus obliquus</name>
    <name type="common">Green alga</name>
    <name type="synonym">Acutodesmus obliquus</name>
    <dbReference type="NCBI Taxonomy" id="3088"/>
    <lineage>
        <taxon>Eukaryota</taxon>
        <taxon>Viridiplantae</taxon>
        <taxon>Chlorophyta</taxon>
        <taxon>core chlorophytes</taxon>
        <taxon>Chlorophyceae</taxon>
        <taxon>CS clade</taxon>
        <taxon>Sphaeropleales</taxon>
        <taxon>Scenedesmaceae</taxon>
        <taxon>Tetradesmus</taxon>
    </lineage>
</organism>
<feature type="transmembrane region" description="Helical" evidence="5">
    <location>
        <begin position="143"/>
        <end position="166"/>
    </location>
</feature>
<dbReference type="Pfam" id="PF03547">
    <property type="entry name" value="Mem_trans"/>
    <property type="match status" value="2"/>
</dbReference>
<feature type="transmembrane region" description="Helical" evidence="5">
    <location>
        <begin position="307"/>
        <end position="329"/>
    </location>
</feature>
<dbReference type="EMBL" id="CP126209">
    <property type="protein sequence ID" value="WIA09935.1"/>
    <property type="molecule type" value="Genomic_DNA"/>
</dbReference>
<dbReference type="InterPro" id="IPR004776">
    <property type="entry name" value="Mem_transp_PIN-like"/>
</dbReference>
<reference evidence="6 7" key="1">
    <citation type="submission" date="2023-05" db="EMBL/GenBank/DDBJ databases">
        <title>A 100% complete, gapless, phased diploid assembly of the Scenedesmus obliquus UTEX 3031 genome.</title>
        <authorList>
            <person name="Biondi T.C."/>
            <person name="Hanschen E.R."/>
            <person name="Kwon T."/>
            <person name="Eng W."/>
            <person name="Kruse C.P.S."/>
            <person name="Koehler S.I."/>
            <person name="Kunde Y."/>
            <person name="Gleasner C.D."/>
            <person name="You Mak K.T."/>
            <person name="Polle J."/>
            <person name="Hovde B.T."/>
            <person name="Starkenburg S.R."/>
        </authorList>
    </citation>
    <scope>NUCLEOTIDE SEQUENCE [LARGE SCALE GENOMIC DNA]</scope>
    <source>
        <strain evidence="6 7">DOE0152z</strain>
    </source>
</reference>
<feature type="transmembrane region" description="Helical" evidence="5">
    <location>
        <begin position="267"/>
        <end position="286"/>
    </location>
</feature>
<keyword evidence="4 5" id="KW-0472">Membrane</keyword>
<name>A0ABY8TLT9_TETOB</name>
<feature type="transmembrane region" description="Helical" evidence="5">
    <location>
        <begin position="103"/>
        <end position="123"/>
    </location>
</feature>
<dbReference type="Proteomes" id="UP001244341">
    <property type="component" value="Chromosome 2b"/>
</dbReference>
<evidence type="ECO:0000256" key="4">
    <source>
        <dbReference type="ARBA" id="ARBA00023136"/>
    </source>
</evidence>
<keyword evidence="2 5" id="KW-0812">Transmembrane</keyword>
<dbReference type="InterPro" id="IPR039305">
    <property type="entry name" value="PILS2/6"/>
</dbReference>
<evidence type="ECO:0000256" key="3">
    <source>
        <dbReference type="ARBA" id="ARBA00022989"/>
    </source>
</evidence>
<evidence type="ECO:0000256" key="5">
    <source>
        <dbReference type="SAM" id="Phobius"/>
    </source>
</evidence>
<dbReference type="PANTHER" id="PTHR31419">
    <property type="entry name" value="PROTEIN PIN-LIKES 2"/>
    <property type="match status" value="1"/>
</dbReference>
<feature type="transmembrane region" description="Helical" evidence="5">
    <location>
        <begin position="12"/>
        <end position="30"/>
    </location>
</feature>
<keyword evidence="7" id="KW-1185">Reference proteome</keyword>
<protein>
    <recommendedName>
        <fullName evidence="8">Auxin efflux carrier component</fullName>
    </recommendedName>
</protein>
<feature type="transmembrane region" description="Helical" evidence="5">
    <location>
        <begin position="71"/>
        <end position="96"/>
    </location>
</feature>
<feature type="transmembrane region" description="Helical" evidence="5">
    <location>
        <begin position="341"/>
        <end position="361"/>
    </location>
</feature>
<gene>
    <name evidence="6" type="ORF">OEZ85_010148</name>
</gene>
<evidence type="ECO:0000313" key="6">
    <source>
        <dbReference type="EMBL" id="WIA09935.1"/>
    </source>
</evidence>
<sequence>MSGQLRDRINVSLQAVAQVLVVCGLGVYLARKHGLDRSAIAAVSNVNWHVLIPALMFSSIVGAVTPANLALLWPMLLASLLHILLGVVPALLLGWAAKLPRDMCFFAVMASSLPNCGNLPWLFMPSIIKYYAPPGEAAAQSQYMVGLVSVYTIITILVTLTVPFIFKRAPDTLLLPRRRQQGEAAGPQLPQLQDTSSVQLQVVETEIAAVAAAAAGKQVQAPLHWLWLSLSWVGAAAAPLATMQIGAELMQAAPVELGMRVSRRAQWLATAIAILVKLLLVPLMNVAIIRTAGMHTLVPPEDKVYQLLLLVEAAVPAAVTLLVVCGRVYPDIRPLSQMLFWQYVASLVTLPAFLVWFMYMLEL</sequence>